<dbReference type="Proteomes" id="UP001217089">
    <property type="component" value="Unassembled WGS sequence"/>
</dbReference>
<proteinExistence type="predicted"/>
<dbReference type="InterPro" id="IPR050309">
    <property type="entry name" value="Type-B_Carboxylest/Lipase"/>
</dbReference>
<keyword evidence="1" id="KW-0732">Signal</keyword>
<feature type="chain" id="PRO_5045436727" description="Carboxylesterase type B domain-containing protein" evidence="1">
    <location>
        <begin position="25"/>
        <end position="453"/>
    </location>
</feature>
<dbReference type="InterPro" id="IPR019819">
    <property type="entry name" value="Carboxylesterase_B_CS"/>
</dbReference>
<reference evidence="3 4" key="1">
    <citation type="submission" date="2022-12" db="EMBL/GenBank/DDBJ databases">
        <title>Chromosome-level genome of Tegillarca granosa.</title>
        <authorList>
            <person name="Kim J."/>
        </authorList>
    </citation>
    <scope>NUCLEOTIDE SEQUENCE [LARGE SCALE GENOMIC DNA]</scope>
    <source>
        <strain evidence="3">Teg-2019</strain>
        <tissue evidence="3">Adductor muscle</tissue>
    </source>
</reference>
<dbReference type="Gene3D" id="3.40.50.1820">
    <property type="entry name" value="alpha/beta hydrolase"/>
    <property type="match status" value="1"/>
</dbReference>
<evidence type="ECO:0000256" key="1">
    <source>
        <dbReference type="SAM" id="SignalP"/>
    </source>
</evidence>
<feature type="domain" description="Carboxylesterase type B" evidence="2">
    <location>
        <begin position="28"/>
        <end position="332"/>
    </location>
</feature>
<keyword evidence="4" id="KW-1185">Reference proteome</keyword>
<protein>
    <recommendedName>
        <fullName evidence="2">Carboxylesterase type B domain-containing protein</fullName>
    </recommendedName>
</protein>
<dbReference type="InterPro" id="IPR002018">
    <property type="entry name" value="CarbesteraseB"/>
</dbReference>
<feature type="signal peptide" evidence="1">
    <location>
        <begin position="1"/>
        <end position="24"/>
    </location>
</feature>
<dbReference type="Pfam" id="PF00135">
    <property type="entry name" value="COesterase"/>
    <property type="match status" value="1"/>
</dbReference>
<dbReference type="EMBL" id="JARBDR010000793">
    <property type="protein sequence ID" value="KAJ8306908.1"/>
    <property type="molecule type" value="Genomic_DNA"/>
</dbReference>
<evidence type="ECO:0000313" key="3">
    <source>
        <dbReference type="EMBL" id="KAJ8306908.1"/>
    </source>
</evidence>
<sequence>MAEMFKFIVFNSLCILFQVVNTKGAGTKIIKIQYGEVRGIRDEKMTSFLGIPYALPPLQNRRFRPPYPVPVWNSVLNATRYRHDCFNHKSQLDNTNMSEDCLYVNVFIPNSHSKSDVPVVVFLDKISGSQKIIKDKSQFSVANDVISVTFNSRQDILGFLSVDKGISGNFGLLDQVTVFRWVKNNIRYFGGDSNNINIVGDRDILTLHMSSPLNRVLFRAGIALDSMSLIDPLSVGYLRKHLNFQQACVGSINDKTKFHSCLRSVPVSNLKDISNAKEFPWQQSLFLPVIDQNFIKEVPNSVFSNGKQNFIDLMVIHSNTNNYLFTNTSCNERLFLDALDFIMVQMKMILPLIHWTLATFFQPDSVTGYFCQQTAKLFHEFQTSRLVTQIEEHSHTSMTFYLILNDTKTSMVEGDSESDIWCVFHGHSVEQCNRRKGTYRELQSVIINFIKHR</sequence>
<dbReference type="InterPro" id="IPR029058">
    <property type="entry name" value="AB_hydrolase_fold"/>
</dbReference>
<evidence type="ECO:0000259" key="2">
    <source>
        <dbReference type="Pfam" id="PF00135"/>
    </source>
</evidence>
<comment type="caution">
    <text evidence="3">The sequence shown here is derived from an EMBL/GenBank/DDBJ whole genome shotgun (WGS) entry which is preliminary data.</text>
</comment>
<accession>A0ABQ9ENT6</accession>
<organism evidence="3 4">
    <name type="scientific">Tegillarca granosa</name>
    <name type="common">Malaysian cockle</name>
    <name type="synonym">Anadara granosa</name>
    <dbReference type="NCBI Taxonomy" id="220873"/>
    <lineage>
        <taxon>Eukaryota</taxon>
        <taxon>Metazoa</taxon>
        <taxon>Spiralia</taxon>
        <taxon>Lophotrochozoa</taxon>
        <taxon>Mollusca</taxon>
        <taxon>Bivalvia</taxon>
        <taxon>Autobranchia</taxon>
        <taxon>Pteriomorphia</taxon>
        <taxon>Arcoida</taxon>
        <taxon>Arcoidea</taxon>
        <taxon>Arcidae</taxon>
        <taxon>Tegillarca</taxon>
    </lineage>
</organism>
<dbReference type="PROSITE" id="PS00941">
    <property type="entry name" value="CARBOXYLESTERASE_B_2"/>
    <property type="match status" value="1"/>
</dbReference>
<name>A0ABQ9ENT6_TEGGR</name>
<dbReference type="SUPFAM" id="SSF53474">
    <property type="entry name" value="alpha/beta-Hydrolases"/>
    <property type="match status" value="1"/>
</dbReference>
<evidence type="ECO:0000313" key="4">
    <source>
        <dbReference type="Proteomes" id="UP001217089"/>
    </source>
</evidence>
<dbReference type="PANTHER" id="PTHR11559">
    <property type="entry name" value="CARBOXYLESTERASE"/>
    <property type="match status" value="1"/>
</dbReference>
<gene>
    <name evidence="3" type="ORF">KUTeg_014992</name>
</gene>